<dbReference type="Proteomes" id="UP001476247">
    <property type="component" value="Unassembled WGS sequence"/>
</dbReference>
<proteinExistence type="predicted"/>
<accession>A0ABP9YBQ4</accession>
<sequence>MRFTVISLGIAAAFMISSVHGLDGVGAISDIADKGTDGLGSVVGKVKDAASDAVDGGAGKVLSSAKDGVAKAGNVAADAKSGASDAKNVVPSGAGNAAAFAVRRSFKVRSNLRRGVNKRRVGAYKFYKDARVKREEADEDENEKDEEEEDEDEGDEDKNDQTASPAGPQVPIARRRIF</sequence>
<comment type="caution">
    <text evidence="3">The sequence shown here is derived from an EMBL/GenBank/DDBJ whole genome shotgun (WGS) entry which is preliminary data.</text>
</comment>
<dbReference type="EMBL" id="BAABUJ010000034">
    <property type="protein sequence ID" value="GAA5804386.1"/>
    <property type="molecule type" value="Genomic_DNA"/>
</dbReference>
<keyword evidence="4" id="KW-1185">Reference proteome</keyword>
<evidence type="ECO:0000313" key="3">
    <source>
        <dbReference type="EMBL" id="GAA5804386.1"/>
    </source>
</evidence>
<gene>
    <name evidence="3" type="ORF">HPULCUR_009875</name>
</gene>
<protein>
    <submittedName>
        <fullName evidence="3">Uncharacterized protein</fullName>
    </submittedName>
</protein>
<evidence type="ECO:0000256" key="1">
    <source>
        <dbReference type="SAM" id="MobiDB-lite"/>
    </source>
</evidence>
<evidence type="ECO:0000256" key="2">
    <source>
        <dbReference type="SAM" id="SignalP"/>
    </source>
</evidence>
<organism evidence="3 4">
    <name type="scientific">Helicostylum pulchrum</name>
    <dbReference type="NCBI Taxonomy" id="562976"/>
    <lineage>
        <taxon>Eukaryota</taxon>
        <taxon>Fungi</taxon>
        <taxon>Fungi incertae sedis</taxon>
        <taxon>Mucoromycota</taxon>
        <taxon>Mucoromycotina</taxon>
        <taxon>Mucoromycetes</taxon>
        <taxon>Mucorales</taxon>
        <taxon>Mucorineae</taxon>
        <taxon>Mucoraceae</taxon>
        <taxon>Helicostylum</taxon>
    </lineage>
</organism>
<feature type="region of interest" description="Disordered" evidence="1">
    <location>
        <begin position="132"/>
        <end position="178"/>
    </location>
</feature>
<evidence type="ECO:0000313" key="4">
    <source>
        <dbReference type="Proteomes" id="UP001476247"/>
    </source>
</evidence>
<keyword evidence="2" id="KW-0732">Signal</keyword>
<feature type="chain" id="PRO_5046852742" evidence="2">
    <location>
        <begin position="22"/>
        <end position="178"/>
    </location>
</feature>
<feature type="signal peptide" evidence="2">
    <location>
        <begin position="1"/>
        <end position="21"/>
    </location>
</feature>
<feature type="compositionally biased region" description="Acidic residues" evidence="1">
    <location>
        <begin position="137"/>
        <end position="158"/>
    </location>
</feature>
<reference evidence="3 4" key="1">
    <citation type="submission" date="2024-04" db="EMBL/GenBank/DDBJ databases">
        <title>genome sequences of Mucor flavus KT1a and Helicostylum pulchrum KT1b strains isolation_sourced from the surface of a dry-aged beef.</title>
        <authorList>
            <person name="Toyotome T."/>
            <person name="Hosono M."/>
            <person name="Torimaru M."/>
            <person name="Fukuda K."/>
            <person name="Mikami N."/>
        </authorList>
    </citation>
    <scope>NUCLEOTIDE SEQUENCE [LARGE SCALE GENOMIC DNA]</scope>
    <source>
        <strain evidence="3 4">KT1b</strain>
    </source>
</reference>
<name>A0ABP9YBQ4_9FUNG</name>